<keyword evidence="2" id="KW-0812">Transmembrane</keyword>
<dbReference type="Proteomes" id="UP000007264">
    <property type="component" value="Unassembled WGS sequence"/>
</dbReference>
<sequence>MSEPTVAPLDPAKRKTKTFSKQMSKTFQKGKDAMKRGLLTPRGARAQEKSSAEGPVGKSAVATPSIPKAPVPSTDPVSKLNDALPASDPVDTEVDYVKATVKAKEDSSTPATVVVEPVNDAATPELTGPATPAPMPSDKAVPGDKDSLDLVQAEPELVAEKVQPGLVEEKDAPGEELGLEPPNVRVTVMGVPTDDSKAFLGLEANKAVSYKSEKNNRGGGKKAILGAICLVSASAVGFAVKSALAR</sequence>
<feature type="transmembrane region" description="Helical" evidence="2">
    <location>
        <begin position="223"/>
        <end position="244"/>
    </location>
</feature>
<keyword evidence="2" id="KW-1133">Transmembrane helix</keyword>
<evidence type="ECO:0000313" key="4">
    <source>
        <dbReference type="Proteomes" id="UP000007264"/>
    </source>
</evidence>
<accession>I0YWN4</accession>
<feature type="region of interest" description="Disordered" evidence="1">
    <location>
        <begin position="101"/>
        <end position="145"/>
    </location>
</feature>
<name>I0YWN4_COCSC</name>
<evidence type="ECO:0000313" key="3">
    <source>
        <dbReference type="EMBL" id="EIE22803.1"/>
    </source>
</evidence>
<feature type="region of interest" description="Disordered" evidence="1">
    <location>
        <begin position="1"/>
        <end position="88"/>
    </location>
</feature>
<dbReference type="KEGG" id="csl:COCSUDRAFT_33395"/>
<organism evidence="3 4">
    <name type="scientific">Coccomyxa subellipsoidea (strain C-169)</name>
    <name type="common">Green microalga</name>
    <dbReference type="NCBI Taxonomy" id="574566"/>
    <lineage>
        <taxon>Eukaryota</taxon>
        <taxon>Viridiplantae</taxon>
        <taxon>Chlorophyta</taxon>
        <taxon>core chlorophytes</taxon>
        <taxon>Trebouxiophyceae</taxon>
        <taxon>Trebouxiophyceae incertae sedis</taxon>
        <taxon>Coccomyxaceae</taxon>
        <taxon>Coccomyxa</taxon>
        <taxon>Coccomyxa subellipsoidea</taxon>
    </lineage>
</organism>
<evidence type="ECO:0000256" key="2">
    <source>
        <dbReference type="SAM" id="Phobius"/>
    </source>
</evidence>
<keyword evidence="4" id="KW-1185">Reference proteome</keyword>
<reference evidence="3 4" key="1">
    <citation type="journal article" date="2012" name="Genome Biol.">
        <title>The genome of the polar eukaryotic microalga coccomyxa subellipsoidea reveals traits of cold adaptation.</title>
        <authorList>
            <person name="Blanc G."/>
            <person name="Agarkova I."/>
            <person name="Grimwood J."/>
            <person name="Kuo A."/>
            <person name="Brueggeman A."/>
            <person name="Dunigan D."/>
            <person name="Gurnon J."/>
            <person name="Ladunga I."/>
            <person name="Lindquist E."/>
            <person name="Lucas S."/>
            <person name="Pangilinan J."/>
            <person name="Proschold T."/>
            <person name="Salamov A."/>
            <person name="Schmutz J."/>
            <person name="Weeks D."/>
            <person name="Yamada T."/>
            <person name="Claverie J.M."/>
            <person name="Grigoriev I."/>
            <person name="Van Etten J."/>
            <person name="Lomsadze A."/>
            <person name="Borodovsky M."/>
        </authorList>
    </citation>
    <scope>NUCLEOTIDE SEQUENCE [LARGE SCALE GENOMIC DNA]</scope>
    <source>
        <strain evidence="3 4">C-169</strain>
    </source>
</reference>
<dbReference type="EMBL" id="AGSI01000009">
    <property type="protein sequence ID" value="EIE22803.1"/>
    <property type="molecule type" value="Genomic_DNA"/>
</dbReference>
<proteinExistence type="predicted"/>
<dbReference type="GeneID" id="17040790"/>
<gene>
    <name evidence="3" type="ORF">COCSUDRAFT_33395</name>
</gene>
<dbReference type="OrthoDB" id="10532823at2759"/>
<protein>
    <submittedName>
        <fullName evidence="3">Uncharacterized protein</fullName>
    </submittedName>
</protein>
<dbReference type="RefSeq" id="XP_005647347.1">
    <property type="nucleotide sequence ID" value="XM_005647290.1"/>
</dbReference>
<keyword evidence="2" id="KW-0472">Membrane</keyword>
<comment type="caution">
    <text evidence="3">The sequence shown here is derived from an EMBL/GenBank/DDBJ whole genome shotgun (WGS) entry which is preliminary data.</text>
</comment>
<evidence type="ECO:0000256" key="1">
    <source>
        <dbReference type="SAM" id="MobiDB-lite"/>
    </source>
</evidence>
<feature type="region of interest" description="Disordered" evidence="1">
    <location>
        <begin position="162"/>
        <end position="181"/>
    </location>
</feature>
<dbReference type="AlphaFoldDB" id="I0YWN4"/>